<dbReference type="InterPro" id="IPR045851">
    <property type="entry name" value="AMP-bd_C_sf"/>
</dbReference>
<dbReference type="AlphaFoldDB" id="A0A5N0V831"/>
<dbReference type="InterPro" id="IPR000873">
    <property type="entry name" value="AMP-dep_synth/lig_dom"/>
</dbReference>
<dbReference type="EMBL" id="VMNW02000012">
    <property type="protein sequence ID" value="KAA9162556.1"/>
    <property type="molecule type" value="Genomic_DNA"/>
</dbReference>
<dbReference type="Proteomes" id="UP000319769">
    <property type="component" value="Unassembled WGS sequence"/>
</dbReference>
<dbReference type="OrthoDB" id="2579187at2"/>
<accession>A0A5N0V831</accession>
<keyword evidence="3" id="KW-0436">Ligase</keyword>
<proteinExistence type="predicted"/>
<dbReference type="InterPro" id="IPR025110">
    <property type="entry name" value="AMP-bd_C"/>
</dbReference>
<feature type="domain" description="AMP-binding enzyme C-terminal" evidence="2">
    <location>
        <begin position="434"/>
        <end position="521"/>
    </location>
</feature>
<gene>
    <name evidence="3" type="ORF">FPZ12_010850</name>
</gene>
<protein>
    <submittedName>
        <fullName evidence="3">ATP-dependent acyl-CoA ligase</fullName>
    </submittedName>
</protein>
<dbReference type="InterPro" id="IPR042099">
    <property type="entry name" value="ANL_N_sf"/>
</dbReference>
<dbReference type="Pfam" id="PF00501">
    <property type="entry name" value="AMP-binding"/>
    <property type="match status" value="1"/>
</dbReference>
<evidence type="ECO:0000313" key="3">
    <source>
        <dbReference type="EMBL" id="KAA9162556.1"/>
    </source>
</evidence>
<feature type="domain" description="AMP-dependent synthetase/ligase" evidence="1">
    <location>
        <begin position="38"/>
        <end position="382"/>
    </location>
</feature>
<dbReference type="RefSeq" id="WP_144747848.1">
    <property type="nucleotide sequence ID" value="NZ_VMNW02000012.1"/>
</dbReference>
<name>A0A5N0V831_9PSEU</name>
<dbReference type="Gene3D" id="3.30.300.30">
    <property type="match status" value="1"/>
</dbReference>
<sequence>MTAGVRGLEPPLSPPLPVLVARRAAADPGGRLIDCADGSPGYTNGAFHSEVLRFAAGLRRLGVQAGDRVAVMLDATPLAHVCWLGTAWLKAWEVPINTEFRGRSLEHALSDAGAVVLVTTNALAERIPAIRASLPALRQLVTVDEETPDVGVPAVTMAELLSGPELPTDDPPRERDAYAVIYTSGTTGPSKGVVMPWANLHSGAMQMFPGDTEEDGFRYDDGACYSPWPTYHSAGKVMLTYAVIRGLRLVMRPRFSVSGFWSDVRRFNCTHVHMLGFAPVLANVPEQPDDADNPLVRALVMPVPAEHEAIAKRFGLRLSTGWGMTEIGFPMAAADPDVPGSCGRINPMYEARVVDADDFELPVGEAGELIIRSHLPWLMMDSYLGRWEATARAWRNGWFHTGDMLRRDEDGNWFFVDRIADYLRTRGQNVSSLEVEAEVRAHPAVEDCACVAVASELATLDGRPRGALASDDDIKVVVVPVEGAGFEPAELIGFLAPRMPRYMVPRYVEIAAELPRTPTGKIRKAALRGRTEGAWDRVAAGIVLER</sequence>
<dbReference type="InterPro" id="IPR050237">
    <property type="entry name" value="ATP-dep_AMP-bd_enzyme"/>
</dbReference>
<comment type="caution">
    <text evidence="3">The sequence shown here is derived from an EMBL/GenBank/DDBJ whole genome shotgun (WGS) entry which is preliminary data.</text>
</comment>
<dbReference type="PANTHER" id="PTHR43767">
    <property type="entry name" value="LONG-CHAIN-FATTY-ACID--COA LIGASE"/>
    <property type="match status" value="1"/>
</dbReference>
<evidence type="ECO:0000313" key="4">
    <source>
        <dbReference type="Proteomes" id="UP000319769"/>
    </source>
</evidence>
<evidence type="ECO:0000259" key="1">
    <source>
        <dbReference type="Pfam" id="PF00501"/>
    </source>
</evidence>
<dbReference type="Gene3D" id="3.40.50.12780">
    <property type="entry name" value="N-terminal domain of ligase-like"/>
    <property type="match status" value="1"/>
</dbReference>
<reference evidence="3" key="1">
    <citation type="submission" date="2019-09" db="EMBL/GenBank/DDBJ databases">
        <authorList>
            <person name="Teo W.F.A."/>
            <person name="Duangmal K."/>
        </authorList>
    </citation>
    <scope>NUCLEOTIDE SEQUENCE [LARGE SCALE GENOMIC DNA]</scope>
    <source>
        <strain evidence="3">K81G1</strain>
    </source>
</reference>
<keyword evidence="4" id="KW-1185">Reference proteome</keyword>
<dbReference type="PROSITE" id="PS00455">
    <property type="entry name" value="AMP_BINDING"/>
    <property type="match status" value="1"/>
</dbReference>
<dbReference type="SUPFAM" id="SSF56801">
    <property type="entry name" value="Acetyl-CoA synthetase-like"/>
    <property type="match status" value="1"/>
</dbReference>
<organism evidence="3 4">
    <name type="scientific">Amycolatopsis acidicola</name>
    <dbReference type="NCBI Taxonomy" id="2596893"/>
    <lineage>
        <taxon>Bacteria</taxon>
        <taxon>Bacillati</taxon>
        <taxon>Actinomycetota</taxon>
        <taxon>Actinomycetes</taxon>
        <taxon>Pseudonocardiales</taxon>
        <taxon>Pseudonocardiaceae</taxon>
        <taxon>Amycolatopsis</taxon>
    </lineage>
</organism>
<dbReference type="InterPro" id="IPR020845">
    <property type="entry name" value="AMP-binding_CS"/>
</dbReference>
<dbReference type="GO" id="GO:0016878">
    <property type="term" value="F:acid-thiol ligase activity"/>
    <property type="evidence" value="ECO:0007669"/>
    <property type="project" value="UniProtKB-ARBA"/>
</dbReference>
<evidence type="ECO:0000259" key="2">
    <source>
        <dbReference type="Pfam" id="PF13193"/>
    </source>
</evidence>
<dbReference type="Pfam" id="PF13193">
    <property type="entry name" value="AMP-binding_C"/>
    <property type="match status" value="1"/>
</dbReference>
<dbReference type="PANTHER" id="PTHR43767:SF1">
    <property type="entry name" value="NONRIBOSOMAL PEPTIDE SYNTHASE PES1 (EUROFUNG)-RELATED"/>
    <property type="match status" value="1"/>
</dbReference>